<dbReference type="InterPro" id="IPR012706">
    <property type="entry name" value="Rib_alpha_Esp_rpt"/>
</dbReference>
<feature type="compositionally biased region" description="Basic and acidic residues" evidence="2">
    <location>
        <begin position="1181"/>
        <end position="1213"/>
    </location>
</feature>
<name>A0ABX3Z8W7_9LACO</name>
<evidence type="ECO:0000256" key="1">
    <source>
        <dbReference type="ARBA" id="ARBA00022729"/>
    </source>
</evidence>
<feature type="region of interest" description="Disordered" evidence="2">
    <location>
        <begin position="47"/>
        <end position="107"/>
    </location>
</feature>
<feature type="compositionally biased region" description="Polar residues" evidence="2">
    <location>
        <begin position="93"/>
        <end position="103"/>
    </location>
</feature>
<keyword evidence="6" id="KW-1185">Reference proteome</keyword>
<dbReference type="Pfam" id="PF08428">
    <property type="entry name" value="Rib"/>
    <property type="match status" value="6"/>
</dbReference>
<organism evidence="5 6">
    <name type="scientific">Lactobacillus gallinarum</name>
    <dbReference type="NCBI Taxonomy" id="52242"/>
    <lineage>
        <taxon>Bacteria</taxon>
        <taxon>Bacillati</taxon>
        <taxon>Bacillota</taxon>
        <taxon>Bacilli</taxon>
        <taxon>Lactobacillales</taxon>
        <taxon>Lactobacillaceae</taxon>
        <taxon>Lactobacillus</taxon>
    </lineage>
</organism>
<feature type="domain" description="Rib" evidence="4">
    <location>
        <begin position="839"/>
        <end position="921"/>
    </location>
</feature>
<dbReference type="EMBL" id="NFLS01000034">
    <property type="protein sequence ID" value="OUQ55025.1"/>
    <property type="molecule type" value="Genomic_DNA"/>
</dbReference>
<dbReference type="Proteomes" id="UP000196293">
    <property type="component" value="Unassembled WGS sequence"/>
</dbReference>
<feature type="compositionally biased region" description="Low complexity" evidence="2">
    <location>
        <begin position="79"/>
        <end position="92"/>
    </location>
</feature>
<feature type="domain" description="Rib" evidence="4">
    <location>
        <begin position="1094"/>
        <end position="1174"/>
    </location>
</feature>
<proteinExistence type="predicted"/>
<gene>
    <name evidence="5" type="ORF">B5E59_09190</name>
</gene>
<evidence type="ECO:0000256" key="2">
    <source>
        <dbReference type="SAM" id="MobiDB-lite"/>
    </source>
</evidence>
<dbReference type="NCBIfam" id="NF033647">
    <property type="entry name" value="adhesin_LEA"/>
    <property type="match status" value="1"/>
</dbReference>
<feature type="domain" description="YSIRK Gram-positive signal peptide" evidence="3">
    <location>
        <begin position="14"/>
        <end position="35"/>
    </location>
</feature>
<dbReference type="SUPFAM" id="SSF46997">
    <property type="entry name" value="Bacterial immunoglobulin/albumin-binding domains"/>
    <property type="match status" value="1"/>
</dbReference>
<feature type="region of interest" description="Disordered" evidence="2">
    <location>
        <begin position="1102"/>
        <end position="1221"/>
    </location>
</feature>
<dbReference type="InterPro" id="IPR009063">
    <property type="entry name" value="Ig/albumin-bd_sf"/>
</dbReference>
<protein>
    <recommendedName>
        <fullName evidence="7">Gram-positive cocci surface proteins LPxTG domain-containing protein</fullName>
    </recommendedName>
</protein>
<evidence type="ECO:0000259" key="3">
    <source>
        <dbReference type="Pfam" id="PF04650"/>
    </source>
</evidence>
<feature type="region of interest" description="Disordered" evidence="2">
    <location>
        <begin position="791"/>
        <end position="811"/>
    </location>
</feature>
<feature type="non-terminal residue" evidence="5">
    <location>
        <position position="1221"/>
    </location>
</feature>
<evidence type="ECO:0008006" key="7">
    <source>
        <dbReference type="Google" id="ProtNLM"/>
    </source>
</evidence>
<comment type="caution">
    <text evidence="5">The sequence shown here is derived from an EMBL/GenBank/DDBJ whole genome shotgun (WGS) entry which is preliminary data.</text>
</comment>
<feature type="compositionally biased region" description="Low complexity" evidence="2">
    <location>
        <begin position="1163"/>
        <end position="1173"/>
    </location>
</feature>
<feature type="region of interest" description="Disordered" evidence="2">
    <location>
        <begin position="758"/>
        <end position="778"/>
    </location>
</feature>
<feature type="domain" description="Rib" evidence="4">
    <location>
        <begin position="679"/>
        <end position="756"/>
    </location>
</feature>
<feature type="region of interest" description="Disordered" evidence="2">
    <location>
        <begin position="947"/>
        <end position="977"/>
    </location>
</feature>
<dbReference type="Pfam" id="PF04650">
    <property type="entry name" value="YSIRK_signal"/>
    <property type="match status" value="1"/>
</dbReference>
<feature type="compositionally biased region" description="Polar residues" evidence="2">
    <location>
        <begin position="137"/>
        <end position="150"/>
    </location>
</feature>
<dbReference type="RefSeq" id="WP_087176813.1">
    <property type="nucleotide sequence ID" value="NZ_NFLS01000034.1"/>
</dbReference>
<feature type="region of interest" description="Disordered" evidence="2">
    <location>
        <begin position="137"/>
        <end position="158"/>
    </location>
</feature>
<reference evidence="6" key="1">
    <citation type="submission" date="2017-04" db="EMBL/GenBank/DDBJ databases">
        <title>Function of individual gut microbiota members based on whole genome sequencing of pure cultures obtained from chicken caecum.</title>
        <authorList>
            <person name="Medvecky M."/>
            <person name="Cejkova D."/>
            <person name="Polansky O."/>
            <person name="Karasova D."/>
            <person name="Kubasova T."/>
            <person name="Cizek A."/>
            <person name="Rychlik I."/>
        </authorList>
    </citation>
    <scope>NUCLEOTIDE SEQUENCE [LARGE SCALE GENOMIC DNA]</scope>
    <source>
        <strain evidence="6">An115</strain>
    </source>
</reference>
<dbReference type="Gene3D" id="3.10.20.890">
    <property type="match status" value="1"/>
</dbReference>
<feature type="compositionally biased region" description="Polar residues" evidence="2">
    <location>
        <begin position="57"/>
        <end position="78"/>
    </location>
</feature>
<evidence type="ECO:0000259" key="4">
    <source>
        <dbReference type="Pfam" id="PF08428"/>
    </source>
</evidence>
<evidence type="ECO:0000313" key="6">
    <source>
        <dbReference type="Proteomes" id="UP000196293"/>
    </source>
</evidence>
<dbReference type="NCBIfam" id="TIGR01168">
    <property type="entry name" value="YSIRK_signal"/>
    <property type="match status" value="1"/>
</dbReference>
<keyword evidence="1" id="KW-0732">Signal</keyword>
<feature type="domain" description="Rib" evidence="4">
    <location>
        <begin position="758"/>
        <end position="838"/>
    </location>
</feature>
<feature type="domain" description="Rib" evidence="4">
    <location>
        <begin position="1006"/>
        <end position="1091"/>
    </location>
</feature>
<accession>A0ABX3Z8W7</accession>
<sequence>MKQLKFLETKRTPRYSMRKLNVGMASVLLGVTIFGINLTNHSVKAATTERVEPSATEKVQQNGASNDATQKGQQSSGSNNATATNHTEAATTSQSAPNTQGSADTDIRSLDIRSLTAISAAKLATMNLMQTNGINGTDTGRTAAGTSGTVTGRDRSAAATVTSGNINTQPAKENQKLANEHNLSSSDNYSSNIYQGTDGKYYKIITIYGNDYVYHAADIQTSGATLLGRPKQTAEDTKNNINISKEDLGNGKTRWTVVFFPNKGLQNYHSTLSGLSNAKFGIALTSDYQIVGNVDMDVISDPNEPFVSHTFKDNSNRATDIPVQNPSPEVKFSFDPKTDVDPYTGLINSKTMPAYNNKYLQGPYYFTTATNPGAQNLWQTYFKDADERKNAYDGTTPYLGGNHDFHFNTFKIANETGVDGAKYGESIIYDKLGHDSFNGKLNSDGVFSSDNFNQAMEFKSQGYTGDGQSQFSSYVISFTTQHTDSHEVELTTGSGNQQFSGIAANIYSFQNAYYSMMSSLYGEQRALDPAGALVEAKKIIPHWGDVKPYMDKIKQDYLNNAQINVLRNKILNNITDSDAVNNIIKEGNSLNDAMKKLGNSIGQYDDGSFADHKEDTTKASDRYKYASPDKKAAYDKATEVTKALINKDTGDYADQATVEKLTTDENNAWSALDGVKPKDKDVNSPVGGTITIEKGHTLDSTDATNAITNKDSLTNVKSYSWSGTPDTSKPGSISPKVIVTYNDTTADEVPVTVKIKGDADKYNPEGGETTVNRNTKLGPTEAEEAIKNAQSLPKGTTYSWADKKLPDTSTPGQKDGWVVVTYPDTSHDIVPVKINVKKDAESYTVTPNNEVSVDKGEDVDPASLVKVTDPDGKQVQLPAGSIDWKDGAKPDLTTKGDKEGTVEVTFTDGSTKDVPVKVYVKSDAETYDPRVQPWTTTVGKTPKADEVISSTDKNGKKMPSDAQYTWKTEPDTSKTGEASGVVKVTYSDESQDEVPVTIIVKDKLDDTEKYHIYGKDGLKVDKGQTLDPKDAIDVKDADGNETTLPEGSTVGWTEEQKPDFNQAGKDVTGKVTVTYPGGSKSDPVTVTVHVNGESDKYKVAPKDDVTVPRGSQVDAERTVVAQTPDGQSASFPDGTTHKWVTPPDTSTTGNRTGVVKTTFPDGSTTTTTVSVTVEPNQSDNYDPHGPENPDDRVPVKDPEHLTKGDEDKVKGEVGKVNPDLP</sequence>
<dbReference type="InterPro" id="IPR059115">
    <property type="entry name" value="Rib"/>
</dbReference>
<feature type="compositionally biased region" description="Polar residues" evidence="2">
    <location>
        <begin position="1120"/>
        <end position="1130"/>
    </location>
</feature>
<evidence type="ECO:0000313" key="5">
    <source>
        <dbReference type="EMBL" id="OUQ55025.1"/>
    </source>
</evidence>
<feature type="domain" description="Rib" evidence="4">
    <location>
        <begin position="923"/>
        <end position="1002"/>
    </location>
</feature>
<dbReference type="NCBIfam" id="TIGR02331">
    <property type="entry name" value="rib_alpha"/>
    <property type="match status" value="6"/>
</dbReference>
<dbReference type="Gene3D" id="1.20.120.1850">
    <property type="entry name" value="Ebh helix bundles repeating unit (S and A modules)"/>
    <property type="match status" value="1"/>
</dbReference>
<feature type="region of interest" description="Disordered" evidence="2">
    <location>
        <begin position="1032"/>
        <end position="1065"/>
    </location>
</feature>
<dbReference type="InterPro" id="IPR005877">
    <property type="entry name" value="YSIRK_signal_dom"/>
</dbReference>